<comment type="caution">
    <text evidence="12">The sequence shown here is derived from an EMBL/GenBank/DDBJ whole genome shotgun (WGS) entry which is preliminary data.</text>
</comment>
<dbReference type="Pfam" id="PF18962">
    <property type="entry name" value="Por_Secre_tail"/>
    <property type="match status" value="1"/>
</dbReference>
<dbReference type="InterPro" id="IPR024079">
    <property type="entry name" value="MetalloPept_cat_dom_sf"/>
</dbReference>
<gene>
    <name evidence="12" type="ORF">MYP_1462</name>
</gene>
<protein>
    <submittedName>
        <fullName evidence="12">Metalloprotease</fullName>
    </submittedName>
</protein>
<name>A0A098LCW6_9BACT</name>
<evidence type="ECO:0000256" key="4">
    <source>
        <dbReference type="ARBA" id="ARBA00022729"/>
    </source>
</evidence>
<keyword evidence="7 12" id="KW-0482">Metalloprotease</keyword>
<dbReference type="CDD" id="cd04275">
    <property type="entry name" value="ZnMc_pappalysin_like"/>
    <property type="match status" value="1"/>
</dbReference>
<feature type="signal peptide" evidence="9">
    <location>
        <begin position="1"/>
        <end position="19"/>
    </location>
</feature>
<keyword evidence="5" id="KW-0378">Hydrolase</keyword>
<dbReference type="STRING" id="153721.MYP_1462"/>
<evidence type="ECO:0000313" key="12">
    <source>
        <dbReference type="EMBL" id="GAL84234.1"/>
    </source>
</evidence>
<dbReference type="NCBIfam" id="TIGR04183">
    <property type="entry name" value="Por_Secre_tail"/>
    <property type="match status" value="1"/>
</dbReference>
<organism evidence="12 13">
    <name type="scientific">Sporocytophaga myxococcoides</name>
    <dbReference type="NCBI Taxonomy" id="153721"/>
    <lineage>
        <taxon>Bacteria</taxon>
        <taxon>Pseudomonadati</taxon>
        <taxon>Bacteroidota</taxon>
        <taxon>Cytophagia</taxon>
        <taxon>Cytophagales</taxon>
        <taxon>Cytophagaceae</taxon>
        <taxon>Sporocytophaga</taxon>
    </lineage>
</organism>
<keyword evidence="4 9" id="KW-0732">Signal</keyword>
<evidence type="ECO:0000256" key="9">
    <source>
        <dbReference type="SAM" id="SignalP"/>
    </source>
</evidence>
<dbReference type="PANTHER" id="PTHR47466">
    <property type="match status" value="1"/>
</dbReference>
<comment type="similarity">
    <text evidence="1">Belongs to the peptidase M43B family.</text>
</comment>
<dbReference type="EMBL" id="BBLT01000002">
    <property type="protein sequence ID" value="GAL84234.1"/>
    <property type="molecule type" value="Genomic_DNA"/>
</dbReference>
<dbReference type="GO" id="GO:0008237">
    <property type="term" value="F:metallopeptidase activity"/>
    <property type="evidence" value="ECO:0007669"/>
    <property type="project" value="UniProtKB-KW"/>
</dbReference>
<evidence type="ECO:0000256" key="3">
    <source>
        <dbReference type="ARBA" id="ARBA00022723"/>
    </source>
</evidence>
<evidence type="ECO:0000256" key="5">
    <source>
        <dbReference type="ARBA" id="ARBA00022801"/>
    </source>
</evidence>
<feature type="domain" description="Secretion system C-terminal sorting" evidence="11">
    <location>
        <begin position="519"/>
        <end position="593"/>
    </location>
</feature>
<dbReference type="PANTHER" id="PTHR47466:SF1">
    <property type="entry name" value="METALLOPROTEASE MEP1 (AFU_ORTHOLOGUE AFUA_1G07730)-RELATED"/>
    <property type="match status" value="1"/>
</dbReference>
<dbReference type="Gene3D" id="3.40.390.10">
    <property type="entry name" value="Collagenase (Catalytic Domain)"/>
    <property type="match status" value="1"/>
</dbReference>
<feature type="chain" id="PRO_5001937337" evidence="9">
    <location>
        <begin position="20"/>
        <end position="595"/>
    </location>
</feature>
<evidence type="ECO:0000256" key="2">
    <source>
        <dbReference type="ARBA" id="ARBA00022670"/>
    </source>
</evidence>
<keyword evidence="13" id="KW-1185">Reference proteome</keyword>
<keyword evidence="2 12" id="KW-0645">Protease</keyword>
<dbReference type="AlphaFoldDB" id="A0A098LCW6"/>
<dbReference type="Proteomes" id="UP000030185">
    <property type="component" value="Unassembled WGS sequence"/>
</dbReference>
<accession>A0A098LCW6</accession>
<proteinExistence type="inferred from homology"/>
<feature type="domain" description="Peptidase M43 pregnancy-associated plasma-A" evidence="10">
    <location>
        <begin position="164"/>
        <end position="314"/>
    </location>
</feature>
<keyword evidence="8" id="KW-1015">Disulfide bond</keyword>
<dbReference type="RefSeq" id="WP_081990425.1">
    <property type="nucleotide sequence ID" value="NZ_BBLT01000002.1"/>
</dbReference>
<evidence type="ECO:0000256" key="6">
    <source>
        <dbReference type="ARBA" id="ARBA00022833"/>
    </source>
</evidence>
<dbReference type="MEROPS" id="M43.007"/>
<dbReference type="SUPFAM" id="SSF55486">
    <property type="entry name" value="Metalloproteases ('zincins'), catalytic domain"/>
    <property type="match status" value="1"/>
</dbReference>
<evidence type="ECO:0000256" key="8">
    <source>
        <dbReference type="ARBA" id="ARBA00023157"/>
    </source>
</evidence>
<evidence type="ECO:0000259" key="10">
    <source>
        <dbReference type="Pfam" id="PF05572"/>
    </source>
</evidence>
<evidence type="ECO:0000256" key="7">
    <source>
        <dbReference type="ARBA" id="ARBA00023049"/>
    </source>
</evidence>
<dbReference type="InterPro" id="IPR026444">
    <property type="entry name" value="Secre_tail"/>
</dbReference>
<dbReference type="GO" id="GO:0006508">
    <property type="term" value="P:proteolysis"/>
    <property type="evidence" value="ECO:0007669"/>
    <property type="project" value="UniProtKB-KW"/>
</dbReference>
<dbReference type="InterPro" id="IPR008754">
    <property type="entry name" value="Peptidase_M43"/>
</dbReference>
<dbReference type="eggNOG" id="COG3291">
    <property type="taxonomic scope" value="Bacteria"/>
</dbReference>
<reference evidence="12 13" key="1">
    <citation type="submission" date="2014-09" db="EMBL/GenBank/DDBJ databases">
        <title>Sporocytophaga myxococcoides PG-01 genome sequencing.</title>
        <authorList>
            <person name="Liu L."/>
            <person name="Gao P.J."/>
            <person name="Chen G.J."/>
            <person name="Wang L.S."/>
        </authorList>
    </citation>
    <scope>NUCLEOTIDE SEQUENCE [LARGE SCALE GENOMIC DNA]</scope>
    <source>
        <strain evidence="12 13">PG-01</strain>
    </source>
</reference>
<dbReference type="Pfam" id="PF05572">
    <property type="entry name" value="Peptidase_M43"/>
    <property type="match status" value="1"/>
</dbReference>
<dbReference type="NCBIfam" id="NF038128">
    <property type="entry name" value="choice_anch_J"/>
    <property type="match status" value="1"/>
</dbReference>
<evidence type="ECO:0000256" key="1">
    <source>
        <dbReference type="ARBA" id="ARBA00008721"/>
    </source>
</evidence>
<sequence length="595" mass="66544">MRFFFALLFWALCISETFAQRQCASTSYQNNNRPMPTQEQIDQQLRAIKKRRTTLDNDTMVYVIPVVVHVIHNTKGNLIGGANNRNITDEQIHSQIAVLNEDYGKIPGTRGYNTNPVGADTRIQFCLAQFDPEGRSTNGIIRVYSEKASFDYNMDDAQLKKLSYWPSDQYLNIWVTNITDPIIGYAQFPGGFGLPGASSSDGPATTDGVVIDFRTFGTIGTARKPYHLGRTATHEIGHWLGLIHIWGDSYCGDDYVDDTPPQEDKDDDTLCHERFSYCNGQKTPRMFQNYLDYTGDKCMNIFTQGQKERMRSFINASGNARRKNLLFSGGCCNLPNYPYAHNLDFESGTILPEGWSISTSDHSNTWSLNSPGAYEKSSGCISIQNKNGASELQTYDAIVSPSLDFTGNEHPYIFFDLAGSANTLDKTDSIVIEISFGCLNKKYLVKKIYGAELNTARKNTSLFIPEPDDWRSFDIPLDAAAGQKRVRVYITSYGKAGTTIYLDNIKIYKASPNLIINPYPNPATDAISIDVIMEGESNVQFDLYNTLGQKFFSGSKFEKTSFTHQLATSTLQSGIYILTVSTASQMVSKKIIITR</sequence>
<evidence type="ECO:0000313" key="13">
    <source>
        <dbReference type="Proteomes" id="UP000030185"/>
    </source>
</evidence>
<keyword evidence="3" id="KW-0479">Metal-binding</keyword>
<dbReference type="Gene3D" id="2.60.120.200">
    <property type="match status" value="1"/>
</dbReference>
<keyword evidence="6" id="KW-0862">Zinc</keyword>
<dbReference type="GO" id="GO:0046872">
    <property type="term" value="F:metal ion binding"/>
    <property type="evidence" value="ECO:0007669"/>
    <property type="project" value="UniProtKB-KW"/>
</dbReference>
<dbReference type="OrthoDB" id="6278496at2"/>
<evidence type="ECO:0000259" key="11">
    <source>
        <dbReference type="Pfam" id="PF18962"/>
    </source>
</evidence>